<accession>A0A6S6RDN5</accession>
<dbReference type="Proteomes" id="UP000515561">
    <property type="component" value="Chromosome"/>
</dbReference>
<dbReference type="InterPro" id="IPR050873">
    <property type="entry name" value="V-ATPase_V0D/AC39_subunit"/>
</dbReference>
<dbReference type="EMBL" id="AP023367">
    <property type="protein sequence ID" value="BCJ96928.1"/>
    <property type="molecule type" value="Genomic_DNA"/>
</dbReference>
<evidence type="ECO:0000313" key="2">
    <source>
        <dbReference type="Proteomes" id="UP000515561"/>
    </source>
</evidence>
<dbReference type="KEGG" id="acel:acsn021_44970"/>
<dbReference type="InterPro" id="IPR036079">
    <property type="entry name" value="ATPase_csu/dsu_sf"/>
</dbReference>
<dbReference type="SUPFAM" id="SSF103486">
    <property type="entry name" value="V-type ATP synthase subunit C"/>
    <property type="match status" value="1"/>
</dbReference>
<dbReference type="RefSeq" id="WP_184092819.1">
    <property type="nucleotide sequence ID" value="NZ_AP023367.1"/>
</dbReference>
<proteinExistence type="predicted"/>
<protein>
    <submittedName>
        <fullName evidence="1">Uncharacterized protein</fullName>
    </submittedName>
</protein>
<evidence type="ECO:0000313" key="1">
    <source>
        <dbReference type="EMBL" id="BCJ96928.1"/>
    </source>
</evidence>
<dbReference type="PANTHER" id="PTHR38682">
    <property type="entry name" value="V-TYPE ATP SYNTHASE SUBUNIT C"/>
    <property type="match status" value="1"/>
</dbReference>
<sequence>MNNLLSYSGIITKAKAMEAKIISVKDYQAISNLESTGDFISYLKIHAGYRDVFNGIDEQGTHRSQAEGIFIHGLYQEFSKLYQFANLEQRKVLDLFFFRYEINILKACMHMVYNQAANYDLSLFSDFFHKHSKLNVKALAAAKNMEEFINLLKGTEYHALLTNIQKTEITSFDYEMKLDVHYFMKSWKLKDKLLKGDNLKALTSSLGTEIDLLNIIWLFRSKKFYALHTSDSYSYIIPVTYKLTKDKLVKMMETSTMEEFIAVLNTTHYATLSPSLLDGSIEIFYQKVISKIYETNKMQYPTSMAPIGYYLLKKENEVRKLTTALECIRYKLDPQDTLKYVLQ</sequence>
<dbReference type="InterPro" id="IPR002843">
    <property type="entry name" value="ATPase_V0-cplx_csu/dsu"/>
</dbReference>
<dbReference type="GO" id="GO:0046961">
    <property type="term" value="F:proton-transporting ATPase activity, rotational mechanism"/>
    <property type="evidence" value="ECO:0007669"/>
    <property type="project" value="InterPro"/>
</dbReference>
<reference evidence="1 2" key="1">
    <citation type="journal article" date="2016" name="Int. J. Syst. Evol. Microbiol.">
        <title>Descriptions of Anaerotaenia torta gen. nov., sp. nov. and Anaerocolumna cellulosilytica gen. nov., sp. nov. isolated from a methanogenic reactor of cattle waste.</title>
        <authorList>
            <person name="Uek A."/>
            <person name="Ohtaki Y."/>
            <person name="Kaku N."/>
            <person name="Ueki K."/>
        </authorList>
    </citation>
    <scope>NUCLEOTIDE SEQUENCE [LARGE SCALE GENOMIC DNA]</scope>
    <source>
        <strain evidence="1 2">SN021</strain>
    </source>
</reference>
<dbReference type="Gene3D" id="1.10.132.50">
    <property type="entry name" value="ATP synthase (C/AC39) subunit, domain 3"/>
    <property type="match status" value="3"/>
</dbReference>
<dbReference type="InterPro" id="IPR044911">
    <property type="entry name" value="V-type_ATPase_csu/dsu_dom_3"/>
</dbReference>
<dbReference type="PANTHER" id="PTHR38682:SF1">
    <property type="entry name" value="V-TYPE ATP SYNTHASE SUBUNIT C"/>
    <property type="match status" value="1"/>
</dbReference>
<dbReference type="AlphaFoldDB" id="A0A6S6RDN5"/>
<name>A0A6S6RDN5_9FIRM</name>
<keyword evidence="2" id="KW-1185">Reference proteome</keyword>
<organism evidence="1 2">
    <name type="scientific">Anaerocolumna cellulosilytica</name>
    <dbReference type="NCBI Taxonomy" id="433286"/>
    <lineage>
        <taxon>Bacteria</taxon>
        <taxon>Bacillati</taxon>
        <taxon>Bacillota</taxon>
        <taxon>Clostridia</taxon>
        <taxon>Lachnospirales</taxon>
        <taxon>Lachnospiraceae</taxon>
        <taxon>Anaerocolumna</taxon>
    </lineage>
</organism>
<dbReference type="Pfam" id="PF01992">
    <property type="entry name" value="vATP-synt_AC39"/>
    <property type="match status" value="1"/>
</dbReference>
<gene>
    <name evidence="1" type="ORF">acsn021_44970</name>
</gene>